<organism evidence="2 3">
    <name type="scientific">Acanthaster planci</name>
    <name type="common">Crown-of-thorns starfish</name>
    <dbReference type="NCBI Taxonomy" id="133434"/>
    <lineage>
        <taxon>Eukaryota</taxon>
        <taxon>Metazoa</taxon>
        <taxon>Echinodermata</taxon>
        <taxon>Eleutherozoa</taxon>
        <taxon>Asterozoa</taxon>
        <taxon>Asteroidea</taxon>
        <taxon>Valvatacea</taxon>
        <taxon>Valvatida</taxon>
        <taxon>Acanthasteridae</taxon>
        <taxon>Acanthaster</taxon>
    </lineage>
</organism>
<dbReference type="PANTHER" id="PTHR33562">
    <property type="entry name" value="ATILLA, ISOFORM B-RELATED-RELATED"/>
    <property type="match status" value="1"/>
</dbReference>
<sequence length="142" mass="15019">MCRVYVIAHRVHAVLILGGFYNKGTIQALKCYACNYTNAVPTYNSFCDVNFNKNGFGAVASIVECDGVCVKASGGLGGLVGVERKCDTSENPYCPNACGSVQGTTIGGCRHCCKEDLCNGATLVTFNLLTPVAMLVSAWLGY</sequence>
<evidence type="ECO:0000313" key="2">
    <source>
        <dbReference type="Proteomes" id="UP000694845"/>
    </source>
</evidence>
<dbReference type="RefSeq" id="XP_022111658.1">
    <property type="nucleotide sequence ID" value="XM_022255966.1"/>
</dbReference>
<dbReference type="GeneID" id="110990884"/>
<dbReference type="OrthoDB" id="8188641at2759"/>
<protein>
    <submittedName>
        <fullName evidence="3">Uncharacterized protein LOC110990884 isoform X1</fullName>
    </submittedName>
</protein>
<dbReference type="PANTHER" id="PTHR33562:SF20">
    <property type="entry name" value="PROTEIN QUIVER"/>
    <property type="match status" value="1"/>
</dbReference>
<keyword evidence="2" id="KW-1185">Reference proteome</keyword>
<reference evidence="3" key="1">
    <citation type="submission" date="2025-08" db="UniProtKB">
        <authorList>
            <consortium name="RefSeq"/>
        </authorList>
    </citation>
    <scope>IDENTIFICATION</scope>
</reference>
<evidence type="ECO:0000313" key="3">
    <source>
        <dbReference type="RefSeq" id="XP_022111658.1"/>
    </source>
</evidence>
<name>A0A8B8A1N8_ACAPL</name>
<accession>A0A8B8A1N8</accession>
<gene>
    <name evidence="3" type="primary">LOC110990884</name>
</gene>
<keyword evidence="1" id="KW-0732">Signal</keyword>
<dbReference type="Proteomes" id="UP000694845">
    <property type="component" value="Unplaced"/>
</dbReference>
<evidence type="ECO:0000256" key="1">
    <source>
        <dbReference type="ARBA" id="ARBA00022729"/>
    </source>
</evidence>
<dbReference type="InterPro" id="IPR050975">
    <property type="entry name" value="Sleep_regulator"/>
</dbReference>
<dbReference type="AlphaFoldDB" id="A0A8B8A1N8"/>
<proteinExistence type="predicted"/>
<dbReference type="KEGG" id="aplc:110990884"/>